<keyword evidence="11 18" id="KW-0413">Isomerase</keyword>
<name>A0A1H9Z142_9EURY</name>
<gene>
    <name evidence="17" type="primary">nnrD</name>
    <name evidence="18" type="synonym">nnrE</name>
    <name evidence="22" type="ORF">SAMN04488587_0790</name>
</gene>
<keyword evidence="6 17" id="KW-0547">Nucleotide-binding</keyword>
<dbReference type="NCBIfam" id="TIGR00197">
    <property type="entry name" value="yjeF_nterm"/>
    <property type="match status" value="1"/>
</dbReference>
<keyword evidence="5 18" id="KW-0479">Metal-binding</keyword>
<organism evidence="22 23">
    <name type="scientific">Methanococcoides vulcani</name>
    <dbReference type="NCBI Taxonomy" id="1353158"/>
    <lineage>
        <taxon>Archaea</taxon>
        <taxon>Methanobacteriati</taxon>
        <taxon>Methanobacteriota</taxon>
        <taxon>Stenosarchaea group</taxon>
        <taxon>Methanomicrobia</taxon>
        <taxon>Methanosarcinales</taxon>
        <taxon>Methanosarcinaceae</taxon>
        <taxon>Methanococcoides</taxon>
    </lineage>
</organism>
<dbReference type="Gene3D" id="3.40.1190.20">
    <property type="match status" value="1"/>
</dbReference>
<dbReference type="Pfam" id="PF03853">
    <property type="entry name" value="YjeF_N"/>
    <property type="match status" value="1"/>
</dbReference>
<dbReference type="PANTHER" id="PTHR12592:SF0">
    <property type="entry name" value="ATP-DEPENDENT (S)-NAD(P)H-HYDRATE DEHYDRATASE"/>
    <property type="match status" value="1"/>
</dbReference>
<evidence type="ECO:0000256" key="10">
    <source>
        <dbReference type="ARBA" id="ARBA00023027"/>
    </source>
</evidence>
<dbReference type="SUPFAM" id="SSF53613">
    <property type="entry name" value="Ribokinase-like"/>
    <property type="match status" value="1"/>
</dbReference>
<evidence type="ECO:0000256" key="7">
    <source>
        <dbReference type="ARBA" id="ARBA00022840"/>
    </source>
</evidence>
<evidence type="ECO:0000256" key="1">
    <source>
        <dbReference type="ARBA" id="ARBA00000013"/>
    </source>
</evidence>
<comment type="function">
    <text evidence="18">Catalyzes the epimerization of the S- and R-forms of NAD(P)HX, a damaged form of NAD(P)H that is a result of enzymatic or heat-dependent hydration. This is a prerequisite for the S-specific NAD(P)H-hydrate dehydratase to allow the repair of both epimers of NAD(P)HX.</text>
</comment>
<feature type="binding site" evidence="18">
    <location>
        <begin position="133"/>
        <end position="139"/>
    </location>
    <ligand>
        <name>(6S)-NADPHX</name>
        <dbReference type="ChEBI" id="CHEBI:64076"/>
    </ligand>
</feature>
<evidence type="ECO:0000256" key="8">
    <source>
        <dbReference type="ARBA" id="ARBA00022857"/>
    </source>
</evidence>
<dbReference type="PANTHER" id="PTHR12592">
    <property type="entry name" value="ATP-DEPENDENT (S)-NAD(P)H-HYDRATE DEHYDRATASE FAMILY MEMBER"/>
    <property type="match status" value="1"/>
</dbReference>
<keyword evidence="23" id="KW-1185">Reference proteome</keyword>
<comment type="similarity">
    <text evidence="4 19">In the C-terminal section; belongs to the NnrD/CARKD family.</text>
</comment>
<dbReference type="HAMAP" id="MF_01965">
    <property type="entry name" value="NADHX_dehydratase"/>
    <property type="match status" value="1"/>
</dbReference>
<dbReference type="EMBL" id="FOHQ01000002">
    <property type="protein sequence ID" value="SES75067.1"/>
    <property type="molecule type" value="Genomic_DNA"/>
</dbReference>
<evidence type="ECO:0000256" key="13">
    <source>
        <dbReference type="ARBA" id="ARBA00023268"/>
    </source>
</evidence>
<dbReference type="OrthoDB" id="15148at2157"/>
<keyword evidence="9 18" id="KW-0630">Potassium</keyword>
<evidence type="ECO:0000256" key="16">
    <source>
        <dbReference type="ARBA" id="ARBA00049209"/>
    </source>
</evidence>
<evidence type="ECO:0000256" key="2">
    <source>
        <dbReference type="ARBA" id="ARBA00000909"/>
    </source>
</evidence>
<keyword evidence="12 17" id="KW-0456">Lyase</keyword>
<evidence type="ECO:0000256" key="15">
    <source>
        <dbReference type="ARBA" id="ARBA00048238"/>
    </source>
</evidence>
<evidence type="ECO:0000256" key="12">
    <source>
        <dbReference type="ARBA" id="ARBA00023239"/>
    </source>
</evidence>
<dbReference type="EC" id="5.1.99.6" evidence="19"/>
<comment type="catalytic activity">
    <reaction evidence="16 17 19">
        <text>(6S)-NADPHX + ADP = AMP + phosphate + NADPH + H(+)</text>
        <dbReference type="Rhea" id="RHEA:32235"/>
        <dbReference type="ChEBI" id="CHEBI:15378"/>
        <dbReference type="ChEBI" id="CHEBI:43474"/>
        <dbReference type="ChEBI" id="CHEBI:57783"/>
        <dbReference type="ChEBI" id="CHEBI:64076"/>
        <dbReference type="ChEBI" id="CHEBI:456215"/>
        <dbReference type="ChEBI" id="CHEBI:456216"/>
        <dbReference type="EC" id="4.2.1.136"/>
    </reaction>
</comment>
<dbReference type="HAMAP" id="MF_01966">
    <property type="entry name" value="NADHX_epimerase"/>
    <property type="match status" value="1"/>
</dbReference>
<keyword evidence="7 17" id="KW-0067">ATP-binding</keyword>
<feature type="binding site" evidence="18">
    <location>
        <position position="56"/>
    </location>
    <ligand>
        <name>K(+)</name>
        <dbReference type="ChEBI" id="CHEBI:29103"/>
    </ligand>
</feature>
<feature type="binding site" evidence="17">
    <location>
        <position position="426"/>
    </location>
    <ligand>
        <name>(6S)-NADPHX</name>
        <dbReference type="ChEBI" id="CHEBI:64076"/>
    </ligand>
</feature>
<accession>A0A1H9Z142</accession>
<feature type="binding site" evidence="18">
    <location>
        <position position="162"/>
    </location>
    <ligand>
        <name>(6S)-NADPHX</name>
        <dbReference type="ChEBI" id="CHEBI:64076"/>
    </ligand>
</feature>
<evidence type="ECO:0000256" key="4">
    <source>
        <dbReference type="ARBA" id="ARBA00009524"/>
    </source>
</evidence>
<comment type="similarity">
    <text evidence="3 19">In the N-terminal section; belongs to the NnrE/AIBP family.</text>
</comment>
<evidence type="ECO:0000313" key="22">
    <source>
        <dbReference type="EMBL" id="SES75067.1"/>
    </source>
</evidence>
<dbReference type="InterPro" id="IPR000631">
    <property type="entry name" value="CARKD"/>
</dbReference>
<feature type="domain" description="YjeF N-terminal" evidence="21">
    <location>
        <begin position="9"/>
        <end position="218"/>
    </location>
</feature>
<feature type="binding site" evidence="17">
    <location>
        <position position="425"/>
    </location>
    <ligand>
        <name>AMP</name>
        <dbReference type="ChEBI" id="CHEBI:456215"/>
    </ligand>
</feature>
<dbReference type="NCBIfam" id="TIGR00196">
    <property type="entry name" value="yjeF_cterm"/>
    <property type="match status" value="1"/>
</dbReference>
<comment type="similarity">
    <text evidence="17">Belongs to the NnrD/CARKD family.</text>
</comment>
<feature type="binding site" evidence="18">
    <location>
        <position position="129"/>
    </location>
    <ligand>
        <name>K(+)</name>
        <dbReference type="ChEBI" id="CHEBI:29103"/>
    </ligand>
</feature>
<evidence type="ECO:0000256" key="9">
    <source>
        <dbReference type="ARBA" id="ARBA00022958"/>
    </source>
</evidence>
<dbReference type="InterPro" id="IPR036652">
    <property type="entry name" value="YjeF_N_dom_sf"/>
</dbReference>
<dbReference type="GO" id="GO:0005524">
    <property type="term" value="F:ATP binding"/>
    <property type="evidence" value="ECO:0007669"/>
    <property type="project" value="UniProtKB-UniRule"/>
</dbReference>
<feature type="binding site" evidence="17">
    <location>
        <position position="254"/>
    </location>
    <ligand>
        <name>(6S)-NADPHX</name>
        <dbReference type="ChEBI" id="CHEBI:64076"/>
    </ligand>
</feature>
<dbReference type="SUPFAM" id="SSF64153">
    <property type="entry name" value="YjeF N-terminal domain-like"/>
    <property type="match status" value="1"/>
</dbReference>
<dbReference type="Proteomes" id="UP000243338">
    <property type="component" value="Unassembled WGS sequence"/>
</dbReference>
<evidence type="ECO:0000259" key="20">
    <source>
        <dbReference type="PROSITE" id="PS51383"/>
    </source>
</evidence>
<protein>
    <recommendedName>
        <fullName evidence="19">Bifunctional NAD(P)H-hydrate repair enzyme</fullName>
    </recommendedName>
    <alternativeName>
        <fullName evidence="19">Nicotinamide nucleotide repair protein</fullName>
    </alternativeName>
    <domain>
        <recommendedName>
            <fullName evidence="19">ADP-dependent (S)-NAD(P)H-hydrate dehydratase</fullName>
            <ecNumber evidence="19">4.2.1.136</ecNumber>
        </recommendedName>
        <alternativeName>
            <fullName evidence="19">ADP-dependent NAD(P)HX dehydratase</fullName>
        </alternativeName>
    </domain>
    <domain>
        <recommendedName>
            <fullName evidence="19">NAD(P)H-hydrate epimerase</fullName>
            <ecNumber evidence="19">5.1.99.6</ecNumber>
        </recommendedName>
    </domain>
</protein>
<evidence type="ECO:0000256" key="17">
    <source>
        <dbReference type="HAMAP-Rule" id="MF_01965"/>
    </source>
</evidence>
<keyword evidence="8 17" id="KW-0521">NADP</keyword>
<reference evidence="23" key="1">
    <citation type="submission" date="2016-10" db="EMBL/GenBank/DDBJ databases">
        <authorList>
            <person name="Varghese N."/>
            <person name="Submissions S."/>
        </authorList>
    </citation>
    <scope>NUCLEOTIDE SEQUENCE [LARGE SCALE GENOMIC DNA]</scope>
    <source>
        <strain evidence="23">SLH 33</strain>
    </source>
</reference>
<feature type="binding site" evidence="17">
    <location>
        <position position="322"/>
    </location>
    <ligand>
        <name>(6S)-NADPHX</name>
        <dbReference type="ChEBI" id="CHEBI:64076"/>
    </ligand>
</feature>
<dbReference type="GO" id="GO:0046496">
    <property type="term" value="P:nicotinamide nucleotide metabolic process"/>
    <property type="evidence" value="ECO:0007669"/>
    <property type="project" value="UniProtKB-UniRule"/>
</dbReference>
<dbReference type="GO" id="GO:0046872">
    <property type="term" value="F:metal ion binding"/>
    <property type="evidence" value="ECO:0007669"/>
    <property type="project" value="UniProtKB-UniRule"/>
</dbReference>
<feature type="binding site" evidence="17">
    <location>
        <position position="368"/>
    </location>
    <ligand>
        <name>(6S)-NADPHX</name>
        <dbReference type="ChEBI" id="CHEBI:64076"/>
    </ligand>
</feature>
<sequence length="481" mass="50225">MRSITSSRMRAIDANCEYLGLKGLQLMENAGAAIAREVKERIGSGKVIFIAGRGNNGGDAFVAARHLASDPDVTVYIALVGNATRIRTDDARHNFNILKHCNIEGITEITDASQLKKKGWIDDADIIVDALLGTGISGKLREPESTVIDMINDSDKQVIAVDVPSGFDPDGGDIDKAVIADITLTFHEMKTGLTTSLAREYTSEVKVVNIGVCTDAERYVGSGDLKVLQKRHADSHKGNSGRILIIGGGPYSGAPALAAMAALRTGADIVTVAAPASVAGTIASYSPNIIVRPLSSDVLCEEDVGTIAELITSHDVVVIGMGLGRAERTKTAISKIIPFCKKVVVDADGLYGIELPVPEDTTMIITPHAGEFRSLGGHGADDVQAFSRENGPTVLLKGKEDTISNGERVAINSTGNAGMTVGGTGDVLAGISGALFATSSPMEAACCAAFINGAAGDLAFEDKGYGLLATDVIDRITDVMK</sequence>
<comment type="catalytic activity">
    <reaction evidence="1 18 19">
        <text>(6R)-NADHX = (6S)-NADHX</text>
        <dbReference type="Rhea" id="RHEA:32215"/>
        <dbReference type="ChEBI" id="CHEBI:64074"/>
        <dbReference type="ChEBI" id="CHEBI:64075"/>
        <dbReference type="EC" id="5.1.99.6"/>
    </reaction>
</comment>
<comment type="cofactor">
    <cofactor evidence="17">
        <name>Mg(2+)</name>
        <dbReference type="ChEBI" id="CHEBI:18420"/>
    </cofactor>
</comment>
<evidence type="ECO:0000256" key="14">
    <source>
        <dbReference type="ARBA" id="ARBA00025153"/>
    </source>
</evidence>
<dbReference type="InterPro" id="IPR030677">
    <property type="entry name" value="Nnr"/>
</dbReference>
<comment type="catalytic activity">
    <reaction evidence="2 18 19">
        <text>(6R)-NADPHX = (6S)-NADPHX</text>
        <dbReference type="Rhea" id="RHEA:32227"/>
        <dbReference type="ChEBI" id="CHEBI:64076"/>
        <dbReference type="ChEBI" id="CHEBI:64077"/>
        <dbReference type="EC" id="5.1.99.6"/>
    </reaction>
</comment>
<dbReference type="PROSITE" id="PS51385">
    <property type="entry name" value="YJEF_N"/>
    <property type="match status" value="1"/>
</dbReference>
<dbReference type="CDD" id="cd01171">
    <property type="entry name" value="YXKO-related"/>
    <property type="match status" value="1"/>
</dbReference>
<comment type="similarity">
    <text evidence="18">Belongs to the NnrE/AIBP family.</text>
</comment>
<feature type="binding site" evidence="18">
    <location>
        <begin position="55"/>
        <end position="59"/>
    </location>
    <ligand>
        <name>(6S)-NADPHX</name>
        <dbReference type="ChEBI" id="CHEBI:64076"/>
    </ligand>
</feature>
<dbReference type="GO" id="GO:0052856">
    <property type="term" value="F:NAD(P)HX epimerase activity"/>
    <property type="evidence" value="ECO:0007669"/>
    <property type="project" value="UniProtKB-UniRule"/>
</dbReference>
<keyword evidence="13" id="KW-0511">Multifunctional enzyme</keyword>
<evidence type="ECO:0000256" key="18">
    <source>
        <dbReference type="HAMAP-Rule" id="MF_01966"/>
    </source>
</evidence>
<comment type="caution">
    <text evidence="17">Lacks conserved residue(s) required for the propagation of feature annotation.</text>
</comment>
<dbReference type="InterPro" id="IPR029056">
    <property type="entry name" value="Ribokinase-like"/>
</dbReference>
<dbReference type="RefSeq" id="WP_091689241.1">
    <property type="nucleotide sequence ID" value="NZ_CAAGSJ010000009.1"/>
</dbReference>
<dbReference type="EC" id="4.2.1.136" evidence="19"/>
<evidence type="ECO:0000256" key="11">
    <source>
        <dbReference type="ARBA" id="ARBA00023235"/>
    </source>
</evidence>
<dbReference type="InterPro" id="IPR004443">
    <property type="entry name" value="YjeF_N_dom"/>
</dbReference>
<evidence type="ECO:0000313" key="23">
    <source>
        <dbReference type="Proteomes" id="UP000243338"/>
    </source>
</evidence>
<keyword evidence="10 17" id="KW-0520">NAD</keyword>
<feature type="domain" description="YjeF C-terminal" evidence="20">
    <location>
        <begin position="220"/>
        <end position="481"/>
    </location>
</feature>
<comment type="function">
    <text evidence="14 19">Bifunctional enzyme that catalyzes the epimerization of the S- and R-forms of NAD(P)HX and the dehydration of the S-form of NAD(P)HX at the expense of ADP, which is converted to AMP. This allows the repair of both epimers of NAD(P)HX, a damaged form of NAD(P)H that is a result of enzymatic or heat-dependent hydration.</text>
</comment>
<evidence type="ECO:0000256" key="3">
    <source>
        <dbReference type="ARBA" id="ARBA00006001"/>
    </source>
</evidence>
<dbReference type="AlphaFoldDB" id="A0A1H9Z142"/>
<comment type="subunit">
    <text evidence="17">Homotetramer.</text>
</comment>
<dbReference type="Gene3D" id="3.40.50.10260">
    <property type="entry name" value="YjeF N-terminal domain"/>
    <property type="match status" value="1"/>
</dbReference>
<comment type="catalytic activity">
    <reaction evidence="15 17 19">
        <text>(6S)-NADHX + ADP = AMP + phosphate + NADH + H(+)</text>
        <dbReference type="Rhea" id="RHEA:32223"/>
        <dbReference type="ChEBI" id="CHEBI:15378"/>
        <dbReference type="ChEBI" id="CHEBI:43474"/>
        <dbReference type="ChEBI" id="CHEBI:57945"/>
        <dbReference type="ChEBI" id="CHEBI:64074"/>
        <dbReference type="ChEBI" id="CHEBI:456215"/>
        <dbReference type="ChEBI" id="CHEBI:456216"/>
        <dbReference type="EC" id="4.2.1.136"/>
    </reaction>
</comment>
<evidence type="ECO:0000256" key="19">
    <source>
        <dbReference type="PIRNR" id="PIRNR017184"/>
    </source>
</evidence>
<feature type="binding site" evidence="18">
    <location>
        <position position="165"/>
    </location>
    <ligand>
        <name>K(+)</name>
        <dbReference type="ChEBI" id="CHEBI:29103"/>
    </ligand>
</feature>
<evidence type="ECO:0000256" key="5">
    <source>
        <dbReference type="ARBA" id="ARBA00022723"/>
    </source>
</evidence>
<evidence type="ECO:0000259" key="21">
    <source>
        <dbReference type="PROSITE" id="PS51385"/>
    </source>
</evidence>
<dbReference type="GO" id="GO:0110051">
    <property type="term" value="P:metabolite repair"/>
    <property type="evidence" value="ECO:0007669"/>
    <property type="project" value="TreeGrafter"/>
</dbReference>
<dbReference type="PIRSF" id="PIRSF017184">
    <property type="entry name" value="Nnr"/>
    <property type="match status" value="1"/>
</dbReference>
<comment type="cofactor">
    <cofactor evidence="18 19">
        <name>K(+)</name>
        <dbReference type="ChEBI" id="CHEBI:29103"/>
    </cofactor>
    <text evidence="18 19">Binds 1 potassium ion per subunit.</text>
</comment>
<dbReference type="STRING" id="1353158.SAMN04488587_0790"/>
<proteinExistence type="inferred from homology"/>
<comment type="function">
    <text evidence="17">Catalyzes the dehydration of the S-form of NAD(P)HX at the expense of ADP, which is converted to AMP. Together with NAD(P)HX epimerase, which catalyzes the epimerization of the S- and R-forms, the enzyme allows the repair of both epimers of NAD(P)HX, a damaged form of NAD(P)H that is a result of enzymatic or heat-dependent hydration.</text>
</comment>
<evidence type="ECO:0000256" key="6">
    <source>
        <dbReference type="ARBA" id="ARBA00022741"/>
    </source>
</evidence>
<dbReference type="GO" id="GO:0052855">
    <property type="term" value="F:ADP-dependent NAD(P)H-hydrate dehydratase activity"/>
    <property type="evidence" value="ECO:0007669"/>
    <property type="project" value="UniProtKB-UniRule"/>
</dbReference>
<dbReference type="PROSITE" id="PS51383">
    <property type="entry name" value="YJEF_C_3"/>
    <property type="match status" value="1"/>
</dbReference>
<dbReference type="Pfam" id="PF01256">
    <property type="entry name" value="Carb_kinase"/>
    <property type="match status" value="1"/>
</dbReference>